<dbReference type="GeneID" id="66990742"/>
<feature type="region of interest" description="Disordered" evidence="1">
    <location>
        <begin position="493"/>
        <end position="575"/>
    </location>
</feature>
<reference evidence="2" key="1">
    <citation type="journal article" date="2015" name="Genome Announc.">
        <title>Draft Genome Sequence of the Pathogenic Filamentous Fungus Aspergillus udagawae Strain IFM 46973T.</title>
        <authorList>
            <person name="Kusuya Y."/>
            <person name="Takahashi-Nakaguchi A."/>
            <person name="Takahashi H."/>
            <person name="Yaguchi T."/>
        </authorList>
    </citation>
    <scope>NUCLEOTIDE SEQUENCE</scope>
    <source>
        <strain evidence="2">IFM 46973</strain>
    </source>
</reference>
<dbReference type="AlphaFoldDB" id="A0A8E0QQE7"/>
<feature type="region of interest" description="Disordered" evidence="1">
    <location>
        <begin position="393"/>
        <end position="436"/>
    </location>
</feature>
<evidence type="ECO:0000313" key="3">
    <source>
        <dbReference type="Proteomes" id="UP000036893"/>
    </source>
</evidence>
<comment type="caution">
    <text evidence="2">The sequence shown here is derived from an EMBL/GenBank/DDBJ whole genome shotgun (WGS) entry which is preliminary data.</text>
</comment>
<name>A0A8E0QQE7_9EURO</name>
<dbReference type="RefSeq" id="XP_043144154.1">
    <property type="nucleotide sequence ID" value="XM_043288219.1"/>
</dbReference>
<evidence type="ECO:0000313" key="2">
    <source>
        <dbReference type="EMBL" id="GIC86888.1"/>
    </source>
</evidence>
<feature type="compositionally biased region" description="Basic and acidic residues" evidence="1">
    <location>
        <begin position="9"/>
        <end position="28"/>
    </location>
</feature>
<sequence length="575" mass="63164">MLASPTRQQGRERKASDSDKPEAEHVEEAGVSGEETGRAPGEPEPVEPWELYRRGLKPSAKLLEDARASLRGTMLSQLKTDKAIKENKVLLAAMMRRIFPTPPASVHTKPAQAAQAAQVQQVPPVQPPQQYPINQLALGPRVSFGEHGAYPRWVVVPVRQQGNQQLPKAPGSHKLMWKFEPGPPSGWRGLTKEQLYEWSYNWHRACIEDPEGREAMISHLRIGPLKEFVRGVAQPLPPLPDPPATNFYLKPYTPPPPGLHDPWRWSYKKDYTRPTAPIRQGMYSRGLNPGQQGVGDEENQLPGMGTYRNEYGTNRLGAEAGPAKPLGLDDGQEPAIDADPNHQTLESGLDLDAMDGALNSLPMISWPRLAVQDPGNLAAKKGIREVAKIKIGPRPGQAGARRVVNTTPKQALGGPPDTGSEPETEPESEPDIQRSKEHELVTEALEQLKKNYEKHFPQRTLRRIRTWPGDEIPNYISNDGLKLVPDYSLEHRPFHDRNGVEQGQTAKRAASGLPKQAAGAAADFDDNDGSASAGTAGKVKKARKAKKSTSARTAKAAGTANPAQQRRYPKRAGRK</sequence>
<protein>
    <submittedName>
        <fullName evidence="2">Uncharacterized protein</fullName>
    </submittedName>
</protein>
<organism evidence="2 3">
    <name type="scientific">Aspergillus udagawae</name>
    <dbReference type="NCBI Taxonomy" id="91492"/>
    <lineage>
        <taxon>Eukaryota</taxon>
        <taxon>Fungi</taxon>
        <taxon>Dikarya</taxon>
        <taxon>Ascomycota</taxon>
        <taxon>Pezizomycotina</taxon>
        <taxon>Eurotiomycetes</taxon>
        <taxon>Eurotiomycetidae</taxon>
        <taxon>Eurotiales</taxon>
        <taxon>Aspergillaceae</taxon>
        <taxon>Aspergillus</taxon>
        <taxon>Aspergillus subgen. Fumigati</taxon>
    </lineage>
</organism>
<feature type="compositionally biased region" description="Basic residues" evidence="1">
    <location>
        <begin position="538"/>
        <end position="549"/>
    </location>
</feature>
<feature type="compositionally biased region" description="Low complexity" evidence="1">
    <location>
        <begin position="550"/>
        <end position="560"/>
    </location>
</feature>
<feature type="compositionally biased region" description="Acidic residues" evidence="1">
    <location>
        <begin position="420"/>
        <end position="430"/>
    </location>
</feature>
<feature type="region of interest" description="Disordered" evidence="1">
    <location>
        <begin position="1"/>
        <end position="51"/>
    </location>
</feature>
<dbReference type="EMBL" id="BBXM02000002">
    <property type="protein sequence ID" value="GIC86888.1"/>
    <property type="molecule type" value="Genomic_DNA"/>
</dbReference>
<accession>A0A8E0QQE7</accession>
<evidence type="ECO:0000256" key="1">
    <source>
        <dbReference type="SAM" id="MobiDB-lite"/>
    </source>
</evidence>
<reference evidence="2" key="2">
    <citation type="submission" date="2021-01" db="EMBL/GenBank/DDBJ databases">
        <title>Pan-genome distribution and transcriptional activeness of fungal secondary metabolism genes in Aspergillus section Fumigati.</title>
        <authorList>
            <person name="Takahashi H."/>
            <person name="Umemura M."/>
            <person name="Ninomiya A."/>
            <person name="Kusuya Y."/>
            <person name="Urayama S."/>
            <person name="Shimizu M."/>
            <person name="Watanabe A."/>
            <person name="Kamei K."/>
            <person name="Yaguchi T."/>
            <person name="Hagiwara D."/>
        </authorList>
    </citation>
    <scope>NUCLEOTIDE SEQUENCE</scope>
    <source>
        <strain evidence="2">IFM 46973</strain>
    </source>
</reference>
<gene>
    <name evidence="2" type="ORF">Aud_003266</name>
</gene>
<proteinExistence type="predicted"/>
<dbReference type="Proteomes" id="UP000036893">
    <property type="component" value="Unassembled WGS sequence"/>
</dbReference>